<dbReference type="EMBL" id="WMEY01000007">
    <property type="protein sequence ID" value="MYL65446.1"/>
    <property type="molecule type" value="Genomic_DNA"/>
</dbReference>
<dbReference type="AlphaFoldDB" id="A0A845F420"/>
<gene>
    <name evidence="2" type="ORF">GLW07_18975</name>
</gene>
<proteinExistence type="predicted"/>
<reference evidence="2 3" key="1">
    <citation type="submission" date="2019-11" db="EMBL/GenBank/DDBJ databases">
        <title>Genome sequences of 17 halophilic strains isolated from different environments.</title>
        <authorList>
            <person name="Furrow R.E."/>
        </authorList>
    </citation>
    <scope>NUCLEOTIDE SEQUENCE [LARGE SCALE GENOMIC DNA]</scope>
    <source>
        <strain evidence="2 3">22506_14_FS</strain>
    </source>
</reference>
<dbReference type="Proteomes" id="UP000447833">
    <property type="component" value="Unassembled WGS sequence"/>
</dbReference>
<evidence type="ECO:0000313" key="3">
    <source>
        <dbReference type="Proteomes" id="UP000447833"/>
    </source>
</evidence>
<comment type="caution">
    <text evidence="2">The sequence shown here is derived from an EMBL/GenBank/DDBJ whole genome shotgun (WGS) entry which is preliminary data.</text>
</comment>
<dbReference type="NCBIfam" id="NF041373">
    <property type="entry name" value="HGG_STG"/>
    <property type="match status" value="1"/>
</dbReference>
<protein>
    <submittedName>
        <fullName evidence="2">Uncharacterized protein</fullName>
    </submittedName>
</protein>
<evidence type="ECO:0000313" key="2">
    <source>
        <dbReference type="EMBL" id="MYL65446.1"/>
    </source>
</evidence>
<evidence type="ECO:0000256" key="1">
    <source>
        <dbReference type="SAM" id="MobiDB-lite"/>
    </source>
</evidence>
<organism evidence="2 3">
    <name type="scientific">Guptibacillus hwajinpoensis</name>
    <dbReference type="NCBI Taxonomy" id="208199"/>
    <lineage>
        <taxon>Bacteria</taxon>
        <taxon>Bacillati</taxon>
        <taxon>Bacillota</taxon>
        <taxon>Bacilli</taxon>
        <taxon>Bacillales</taxon>
        <taxon>Guptibacillaceae</taxon>
        <taxon>Guptibacillus</taxon>
    </lineage>
</organism>
<feature type="region of interest" description="Disordered" evidence="1">
    <location>
        <begin position="195"/>
        <end position="217"/>
    </location>
</feature>
<feature type="compositionally biased region" description="Basic and acidic residues" evidence="1">
    <location>
        <begin position="195"/>
        <end position="206"/>
    </location>
</feature>
<sequence length="217" mass="25347">MVKGNKGGRPYKTNPEIIEMVNEIKKAKEQGDEKAHEKAKTKLRNKMRKDTKICGALKGDMTLCYRKPVEGKARCHWHGGKSTGPTTQEGREKALKNLNPKAFMIHGLYSKDFKSQLTQEETDMYNYFMDWFFETYPDDTDPVNLSLFDRFLMNKIKQARKDSVDFLSDSQNYNDFEVKLIRFAETLGLNRKFNKSRENSDNKQKTDITMLFQDDNE</sequence>
<dbReference type="InterPro" id="IPR047675">
    <property type="entry name" value="Putative_zinc-bd"/>
</dbReference>
<accession>A0A845F420</accession>
<name>A0A845F420_9BACL</name>
<dbReference type="RefSeq" id="WP_160920836.1">
    <property type="nucleotide sequence ID" value="NZ_WMEY01000007.1"/>
</dbReference>